<dbReference type="InterPro" id="IPR002104">
    <property type="entry name" value="Integrase_catalytic"/>
</dbReference>
<dbReference type="Pfam" id="PF00589">
    <property type="entry name" value="Phage_integrase"/>
    <property type="match status" value="1"/>
</dbReference>
<dbReference type="InterPro" id="IPR010998">
    <property type="entry name" value="Integrase_recombinase_N"/>
</dbReference>
<dbReference type="InterPro" id="IPR035386">
    <property type="entry name" value="Arm-DNA-bind_5"/>
</dbReference>
<evidence type="ECO:0000256" key="3">
    <source>
        <dbReference type="ARBA" id="ARBA00023172"/>
    </source>
</evidence>
<name>A0ABP8GB70_9SPHI</name>
<dbReference type="SUPFAM" id="SSF56349">
    <property type="entry name" value="DNA breaking-rejoining enzymes"/>
    <property type="match status" value="1"/>
</dbReference>
<dbReference type="InterPro" id="IPR025269">
    <property type="entry name" value="SAM-like_dom"/>
</dbReference>
<protein>
    <submittedName>
        <fullName evidence="5">Site-specific integrase</fullName>
    </submittedName>
</protein>
<organism evidence="5 6">
    <name type="scientific">Mucilaginibacter gynuensis</name>
    <dbReference type="NCBI Taxonomy" id="1302236"/>
    <lineage>
        <taxon>Bacteria</taxon>
        <taxon>Pseudomonadati</taxon>
        <taxon>Bacteroidota</taxon>
        <taxon>Sphingobacteriia</taxon>
        <taxon>Sphingobacteriales</taxon>
        <taxon>Sphingobacteriaceae</taxon>
        <taxon>Mucilaginibacter</taxon>
    </lineage>
</organism>
<evidence type="ECO:0000256" key="1">
    <source>
        <dbReference type="ARBA" id="ARBA00008857"/>
    </source>
</evidence>
<dbReference type="InterPro" id="IPR013762">
    <property type="entry name" value="Integrase-like_cat_sf"/>
</dbReference>
<evidence type="ECO:0000256" key="2">
    <source>
        <dbReference type="ARBA" id="ARBA00023125"/>
    </source>
</evidence>
<dbReference type="Gene3D" id="1.10.443.10">
    <property type="entry name" value="Intergrase catalytic core"/>
    <property type="match status" value="1"/>
</dbReference>
<dbReference type="RefSeq" id="WP_345210976.1">
    <property type="nucleotide sequence ID" value="NZ_BAABFT010000004.1"/>
</dbReference>
<evidence type="ECO:0000313" key="5">
    <source>
        <dbReference type="EMBL" id="GAA4321038.1"/>
    </source>
</evidence>
<accession>A0ABP8GB70</accession>
<keyword evidence="3" id="KW-0233">DNA recombination</keyword>
<feature type="domain" description="Tyr recombinase" evidence="4">
    <location>
        <begin position="222"/>
        <end position="399"/>
    </location>
</feature>
<comment type="caution">
    <text evidence="5">The sequence shown here is derived from an EMBL/GenBank/DDBJ whole genome shotgun (WGS) entry which is preliminary data.</text>
</comment>
<reference evidence="6" key="1">
    <citation type="journal article" date="2019" name="Int. J. Syst. Evol. Microbiol.">
        <title>The Global Catalogue of Microorganisms (GCM) 10K type strain sequencing project: providing services to taxonomists for standard genome sequencing and annotation.</title>
        <authorList>
            <consortium name="The Broad Institute Genomics Platform"/>
            <consortium name="The Broad Institute Genome Sequencing Center for Infectious Disease"/>
            <person name="Wu L."/>
            <person name="Ma J."/>
        </authorList>
    </citation>
    <scope>NUCLEOTIDE SEQUENCE [LARGE SCALE GENOMIC DNA]</scope>
    <source>
        <strain evidence="6">JCM 17705</strain>
    </source>
</reference>
<proteinExistence type="inferred from homology"/>
<comment type="similarity">
    <text evidence="1">Belongs to the 'phage' integrase family.</text>
</comment>
<gene>
    <name evidence="5" type="ORF">GCM10023149_20620</name>
</gene>
<dbReference type="Proteomes" id="UP001500582">
    <property type="component" value="Unassembled WGS sequence"/>
</dbReference>
<dbReference type="EMBL" id="BAABFT010000004">
    <property type="protein sequence ID" value="GAA4321038.1"/>
    <property type="molecule type" value="Genomic_DNA"/>
</dbReference>
<evidence type="ECO:0000259" key="4">
    <source>
        <dbReference type="PROSITE" id="PS51898"/>
    </source>
</evidence>
<dbReference type="InterPro" id="IPR011010">
    <property type="entry name" value="DNA_brk_join_enz"/>
</dbReference>
<dbReference type="PANTHER" id="PTHR30349:SF64">
    <property type="entry name" value="PROPHAGE INTEGRASE INTD-RELATED"/>
    <property type="match status" value="1"/>
</dbReference>
<evidence type="ECO:0000313" key="6">
    <source>
        <dbReference type="Proteomes" id="UP001500582"/>
    </source>
</evidence>
<keyword evidence="6" id="KW-1185">Reference proteome</keyword>
<dbReference type="Pfam" id="PF17293">
    <property type="entry name" value="Arm-DNA-bind_5"/>
    <property type="match status" value="1"/>
</dbReference>
<dbReference type="PROSITE" id="PS51898">
    <property type="entry name" value="TYR_RECOMBINASE"/>
    <property type="match status" value="1"/>
</dbReference>
<dbReference type="Gene3D" id="1.10.150.130">
    <property type="match status" value="1"/>
</dbReference>
<keyword evidence="2" id="KW-0238">DNA-binding</keyword>
<sequence>MKTTQSFGIHFTARADKEKNGKLPIYACITVNRKKCFFAVKQYVDLKNWDNRKGAAKGTKDDIRSINTYLEEVRRSLSNIYQQMQLKGVYLTADAVKDVYFNADVQVHKLSDLFAYHNETSLSTIKPITLKHYFVTQRYLTKFLKAHFKKGDIFLHELNYKFIHDFETFLYNHKPVGHQKPIQTNGVVKHMVRIKKMIGLAVKLEWLEKNPFVKYSIKAKKVNRECLSLPELSAIENKIFNIPRLGLIRDLFVFSCYTGLAYVDLINLTQDNLVQGNDGEYWIKTSRQKTETSVSTPLLPKALEILVSYQGNERALAADRLFPVISNQKVNSYLKEIADLCGINKSITFHLARHTFATTVTLSNGVPIETVSKILGHTKIATTQIYAKVLENKISSDMQALRLKLSAQS</sequence>
<dbReference type="PANTHER" id="PTHR30349">
    <property type="entry name" value="PHAGE INTEGRASE-RELATED"/>
    <property type="match status" value="1"/>
</dbReference>
<dbReference type="CDD" id="cd01185">
    <property type="entry name" value="INTN1_C_like"/>
    <property type="match status" value="1"/>
</dbReference>
<dbReference type="InterPro" id="IPR050090">
    <property type="entry name" value="Tyrosine_recombinase_XerCD"/>
</dbReference>
<dbReference type="Pfam" id="PF13102">
    <property type="entry name" value="Phage_int_SAM_5"/>
    <property type="match status" value="1"/>
</dbReference>